<dbReference type="InterPro" id="IPR025830">
    <property type="entry name" value="DNA_bnd_dom_ovate"/>
</dbReference>
<dbReference type="GO" id="GO:0045892">
    <property type="term" value="P:negative regulation of DNA-templated transcription"/>
    <property type="evidence" value="ECO:0007669"/>
    <property type="project" value="UniProtKB-UniRule"/>
</dbReference>
<evidence type="ECO:0000256" key="5">
    <source>
        <dbReference type="ARBA" id="ARBA00023242"/>
    </source>
</evidence>
<keyword evidence="2 6" id="KW-0678">Repressor</keyword>
<dbReference type="Pfam" id="PF04844">
    <property type="entry name" value="Ovate"/>
    <property type="match status" value="1"/>
</dbReference>
<feature type="region of interest" description="Disordered" evidence="7">
    <location>
        <begin position="72"/>
        <end position="137"/>
    </location>
</feature>
<feature type="compositionally biased region" description="Low complexity" evidence="7">
    <location>
        <begin position="200"/>
        <end position="209"/>
    </location>
</feature>
<feature type="domain" description="OVATE" evidence="8">
    <location>
        <begin position="231"/>
        <end position="290"/>
    </location>
</feature>
<evidence type="ECO:0000256" key="1">
    <source>
        <dbReference type="ARBA" id="ARBA00004123"/>
    </source>
</evidence>
<organism evidence="9">
    <name type="scientific">Ananas comosus var. bracteatus</name>
    <name type="common">red pineapple</name>
    <dbReference type="NCBI Taxonomy" id="296719"/>
    <lineage>
        <taxon>Eukaryota</taxon>
        <taxon>Viridiplantae</taxon>
        <taxon>Streptophyta</taxon>
        <taxon>Embryophyta</taxon>
        <taxon>Tracheophyta</taxon>
        <taxon>Spermatophyta</taxon>
        <taxon>Magnoliopsida</taxon>
        <taxon>Liliopsida</taxon>
        <taxon>Poales</taxon>
        <taxon>Bromeliaceae</taxon>
        <taxon>Bromelioideae</taxon>
        <taxon>Ananas</taxon>
    </lineage>
</organism>
<name>A0A6V7NG09_ANACO</name>
<evidence type="ECO:0000259" key="8">
    <source>
        <dbReference type="PROSITE" id="PS51754"/>
    </source>
</evidence>
<gene>
    <name evidence="9" type="ORF">CB5_LOCUS688</name>
</gene>
<evidence type="ECO:0000256" key="4">
    <source>
        <dbReference type="ARBA" id="ARBA00023163"/>
    </source>
</evidence>
<feature type="compositionally biased region" description="Low complexity" evidence="7">
    <location>
        <begin position="117"/>
        <end position="127"/>
    </location>
</feature>
<comment type="subcellular location">
    <subcellularLocation>
        <location evidence="1 6">Nucleus</location>
    </subcellularLocation>
</comment>
<keyword evidence="5 6" id="KW-0539">Nucleus</keyword>
<evidence type="ECO:0000313" key="9">
    <source>
        <dbReference type="EMBL" id="CAD1817477.1"/>
    </source>
</evidence>
<dbReference type="InterPro" id="IPR038933">
    <property type="entry name" value="Ovate"/>
</dbReference>
<dbReference type="AlphaFoldDB" id="A0A6V7NG09"/>
<proteinExistence type="predicted"/>
<dbReference type="PANTHER" id="PTHR33057:SF82">
    <property type="entry name" value="TRANSCRIPTION REPRESSOR OFP5"/>
    <property type="match status" value="1"/>
</dbReference>
<sequence>MGNYRFKLSDMIPNAWFYKLRDMGNRGSSSSRGRGYHHPKAEAPTTPQALLPTSPPLQNQTLLPSRASYYHSTLETQQQQQQQQQLHSIPAESHFPVDPPRKSARRARKKAILKPTSRPSLSPASASRRSRGEFEQDPIFALPRESDRYRVTSSATDITIDVDQNGSFTQQLSPILTKPPPKEALSKASSKAKLRRARTSARSPRAVRSGFSEKQGRRKTRDLGFSGSFAVVKSSWDPRKDFEESMVEMIVEKGISASGDLEELLACYLALNSEEYHAVIVKVFQQIWLDLKLCSY</sequence>
<evidence type="ECO:0000256" key="6">
    <source>
        <dbReference type="RuleBase" id="RU367028"/>
    </source>
</evidence>
<dbReference type="InterPro" id="IPR006458">
    <property type="entry name" value="Ovate_C"/>
</dbReference>
<feature type="compositionally biased region" description="Basic residues" evidence="7">
    <location>
        <begin position="102"/>
        <end position="112"/>
    </location>
</feature>
<evidence type="ECO:0000256" key="3">
    <source>
        <dbReference type="ARBA" id="ARBA00023015"/>
    </source>
</evidence>
<comment type="function">
    <text evidence="6">Transcriptional repressor that regulates multiple aspects of plant growth and development.</text>
</comment>
<keyword evidence="3 6" id="KW-0805">Transcription regulation</keyword>
<accession>A0A6V7NG09</accession>
<protein>
    <recommendedName>
        <fullName evidence="6">Transcription repressor</fullName>
    </recommendedName>
    <alternativeName>
        <fullName evidence="6">Ovate family protein</fullName>
    </alternativeName>
</protein>
<dbReference type="NCBIfam" id="TIGR01568">
    <property type="entry name" value="A_thal_3678"/>
    <property type="match status" value="1"/>
</dbReference>
<dbReference type="Pfam" id="PF13724">
    <property type="entry name" value="DNA_binding_2"/>
    <property type="match status" value="1"/>
</dbReference>
<evidence type="ECO:0000256" key="7">
    <source>
        <dbReference type="SAM" id="MobiDB-lite"/>
    </source>
</evidence>
<feature type="region of interest" description="Disordered" evidence="7">
    <location>
        <begin position="196"/>
        <end position="219"/>
    </location>
</feature>
<dbReference type="GO" id="GO:0003677">
    <property type="term" value="F:DNA binding"/>
    <property type="evidence" value="ECO:0007669"/>
    <property type="project" value="InterPro"/>
</dbReference>
<evidence type="ECO:0000256" key="2">
    <source>
        <dbReference type="ARBA" id="ARBA00022491"/>
    </source>
</evidence>
<dbReference type="PANTHER" id="PTHR33057">
    <property type="entry name" value="TRANSCRIPTION REPRESSOR OFP7-RELATED"/>
    <property type="match status" value="1"/>
</dbReference>
<feature type="region of interest" description="Disordered" evidence="7">
    <location>
        <begin position="26"/>
        <end position="60"/>
    </location>
</feature>
<dbReference type="EMBL" id="LR862129">
    <property type="protein sequence ID" value="CAD1817477.1"/>
    <property type="molecule type" value="Genomic_DNA"/>
</dbReference>
<dbReference type="GO" id="GO:0005634">
    <property type="term" value="C:nucleus"/>
    <property type="evidence" value="ECO:0007669"/>
    <property type="project" value="UniProtKB-SubCell"/>
</dbReference>
<keyword evidence="4 6" id="KW-0804">Transcription</keyword>
<reference evidence="9" key="1">
    <citation type="submission" date="2020-07" db="EMBL/GenBank/DDBJ databases">
        <authorList>
            <person name="Lin J."/>
        </authorList>
    </citation>
    <scope>NUCLEOTIDE SEQUENCE</scope>
</reference>
<dbReference type="PROSITE" id="PS51754">
    <property type="entry name" value="OVATE"/>
    <property type="match status" value="1"/>
</dbReference>